<dbReference type="AlphaFoldDB" id="A0A7D4TRI2"/>
<dbReference type="RefSeq" id="WP_172990420.1">
    <property type="nucleotide sequence ID" value="NZ_CP054038.1"/>
</dbReference>
<feature type="transmembrane region" description="Helical" evidence="1">
    <location>
        <begin position="179"/>
        <end position="201"/>
    </location>
</feature>
<keyword evidence="1" id="KW-0472">Membrane</keyword>
<reference evidence="2 3" key="1">
    <citation type="submission" date="2020-05" db="EMBL/GenBank/DDBJ databases">
        <title>Strain PA2F3 complete genome.</title>
        <authorList>
            <person name="Kim Y.-S."/>
            <person name="Kim S.-J."/>
            <person name="Jung H.-k."/>
            <person name="Kim S.-E."/>
            <person name="Kim K.-H."/>
        </authorList>
    </citation>
    <scope>NUCLEOTIDE SEQUENCE [LARGE SCALE GENOMIC DNA]</scope>
    <source>
        <strain evidence="2 3">PA2F3</strain>
    </source>
</reference>
<feature type="transmembrane region" description="Helical" evidence="1">
    <location>
        <begin position="40"/>
        <end position="61"/>
    </location>
</feature>
<evidence type="ECO:0000256" key="1">
    <source>
        <dbReference type="SAM" id="Phobius"/>
    </source>
</evidence>
<keyword evidence="1" id="KW-1133">Transmembrane helix</keyword>
<evidence type="ECO:0008006" key="4">
    <source>
        <dbReference type="Google" id="ProtNLM"/>
    </source>
</evidence>
<name>A0A7D4TRI2_9MICO</name>
<keyword evidence="1" id="KW-0812">Transmembrane</keyword>
<gene>
    <name evidence="2" type="ORF">HQM25_11865</name>
</gene>
<accession>A0A7D4TRI2</accession>
<organism evidence="2 3">
    <name type="scientific">Microbacterium hominis</name>
    <dbReference type="NCBI Taxonomy" id="162426"/>
    <lineage>
        <taxon>Bacteria</taxon>
        <taxon>Bacillati</taxon>
        <taxon>Actinomycetota</taxon>
        <taxon>Actinomycetes</taxon>
        <taxon>Micrococcales</taxon>
        <taxon>Microbacteriaceae</taxon>
        <taxon>Microbacterium</taxon>
    </lineage>
</organism>
<sequence>MVDAAEFRGPAARTVVVVGGLASAVSIAAAAVIPSRDLPSLIPLVLLAWWCVYVLWGYPLVRVDAEAVLVRNTLSTVTIPIAAIREVTGGRRLTIRTFDGRTYVPVAAPGVGTSFLWGAVRAADAYASSPVIVKGVEPLRLDPNRERTPATIVAQTIRRRMDQRRPMPGDPRVVPPPTINLSVVHGTVAAVVATAALLLILG</sequence>
<evidence type="ECO:0000313" key="2">
    <source>
        <dbReference type="EMBL" id="QKJ19984.1"/>
    </source>
</evidence>
<evidence type="ECO:0000313" key="3">
    <source>
        <dbReference type="Proteomes" id="UP000502498"/>
    </source>
</evidence>
<dbReference type="Proteomes" id="UP000502498">
    <property type="component" value="Chromosome"/>
</dbReference>
<proteinExistence type="predicted"/>
<feature type="transmembrane region" description="Helical" evidence="1">
    <location>
        <begin position="12"/>
        <end position="33"/>
    </location>
</feature>
<protein>
    <recommendedName>
        <fullName evidence="4">PH domain-containing protein</fullName>
    </recommendedName>
</protein>
<dbReference type="EMBL" id="CP054038">
    <property type="protein sequence ID" value="QKJ19984.1"/>
    <property type="molecule type" value="Genomic_DNA"/>
</dbReference>